<name>A0AAV7HIJ5_DENCH</name>
<organism evidence="4 5">
    <name type="scientific">Dendrobium chrysotoxum</name>
    <name type="common">Orchid</name>
    <dbReference type="NCBI Taxonomy" id="161865"/>
    <lineage>
        <taxon>Eukaryota</taxon>
        <taxon>Viridiplantae</taxon>
        <taxon>Streptophyta</taxon>
        <taxon>Embryophyta</taxon>
        <taxon>Tracheophyta</taxon>
        <taxon>Spermatophyta</taxon>
        <taxon>Magnoliopsida</taxon>
        <taxon>Liliopsida</taxon>
        <taxon>Asparagales</taxon>
        <taxon>Orchidaceae</taxon>
        <taxon>Epidendroideae</taxon>
        <taxon>Malaxideae</taxon>
        <taxon>Dendrobiinae</taxon>
        <taxon>Dendrobium</taxon>
    </lineage>
</organism>
<feature type="compositionally biased region" description="Low complexity" evidence="1">
    <location>
        <begin position="128"/>
        <end position="147"/>
    </location>
</feature>
<evidence type="ECO:0000256" key="2">
    <source>
        <dbReference type="SAM" id="Phobius"/>
    </source>
</evidence>
<dbReference type="EMBL" id="JAGFBR010000003">
    <property type="protein sequence ID" value="KAH0468826.1"/>
    <property type="molecule type" value="Genomic_DNA"/>
</dbReference>
<evidence type="ECO:0000256" key="3">
    <source>
        <dbReference type="SAM" id="SignalP"/>
    </source>
</evidence>
<feature type="region of interest" description="Disordered" evidence="1">
    <location>
        <begin position="108"/>
        <end position="154"/>
    </location>
</feature>
<keyword evidence="5" id="KW-1185">Reference proteome</keyword>
<keyword evidence="2" id="KW-0812">Transmembrane</keyword>
<feature type="transmembrane region" description="Helical" evidence="2">
    <location>
        <begin position="50"/>
        <end position="74"/>
    </location>
</feature>
<gene>
    <name evidence="4" type="ORF">IEQ34_002058</name>
</gene>
<proteinExistence type="predicted"/>
<evidence type="ECO:0008006" key="6">
    <source>
        <dbReference type="Google" id="ProtNLM"/>
    </source>
</evidence>
<protein>
    <recommendedName>
        <fullName evidence="6">PiggyBac transposable element-derived protein domain-containing protein</fullName>
    </recommendedName>
</protein>
<feature type="signal peptide" evidence="3">
    <location>
        <begin position="1"/>
        <end position="26"/>
    </location>
</feature>
<dbReference type="Proteomes" id="UP000775213">
    <property type="component" value="Unassembled WGS sequence"/>
</dbReference>
<keyword evidence="2" id="KW-1133">Transmembrane helix</keyword>
<comment type="caution">
    <text evidence="4">The sequence shown here is derived from an EMBL/GenBank/DDBJ whole genome shotgun (WGS) entry which is preliminary data.</text>
</comment>
<accession>A0AAV7HIJ5</accession>
<evidence type="ECO:0000313" key="4">
    <source>
        <dbReference type="EMBL" id="KAH0468826.1"/>
    </source>
</evidence>
<reference evidence="4 5" key="1">
    <citation type="journal article" date="2021" name="Hortic Res">
        <title>Chromosome-scale assembly of the Dendrobium chrysotoxum genome enhances the understanding of orchid evolution.</title>
        <authorList>
            <person name="Zhang Y."/>
            <person name="Zhang G.Q."/>
            <person name="Zhang D."/>
            <person name="Liu X.D."/>
            <person name="Xu X.Y."/>
            <person name="Sun W.H."/>
            <person name="Yu X."/>
            <person name="Zhu X."/>
            <person name="Wang Z.W."/>
            <person name="Zhao X."/>
            <person name="Zhong W.Y."/>
            <person name="Chen H."/>
            <person name="Yin W.L."/>
            <person name="Huang T."/>
            <person name="Niu S.C."/>
            <person name="Liu Z.J."/>
        </authorList>
    </citation>
    <scope>NUCLEOTIDE SEQUENCE [LARGE SCALE GENOMIC DNA]</scope>
    <source>
        <strain evidence="4">Lindl</strain>
    </source>
</reference>
<evidence type="ECO:0000256" key="1">
    <source>
        <dbReference type="SAM" id="MobiDB-lite"/>
    </source>
</evidence>
<keyword evidence="3" id="KW-0732">Signal</keyword>
<keyword evidence="2" id="KW-0472">Membrane</keyword>
<sequence length="357" mass="40322">MAVPVLNLLALRAVGWLFLLLSSVQSLPIGQRRQAMVIIYLLMRTWKCLPGLVESVFLLIFSLVRLLLLSSVTLPKRHPFSRRPAVAAASYLAISHLGTLQRPADVTQVRCRDSRRDSGVAGRDSVTRGAGRSAGQHSGGQASSEASRPAGRRCREQWAVTRAAASAMKKSEEDELRMEISLNDLDLFEEMEETEHVKEELPERTTEDMSGNFSWEIPCTASQYPVAVLLGIFFHDNCSRYFIPVPGIGTNSRYLDIVNRYRYRKDIGKANRMFIQLRMKHMRCITTMVRVACNVSIRKEHHSYWPNSRKIKSKDFVCLKAGFKKDIDLNSNSKYQKSNTITGCPTMVRFSMGEDGV</sequence>
<evidence type="ECO:0000313" key="5">
    <source>
        <dbReference type="Proteomes" id="UP000775213"/>
    </source>
</evidence>
<feature type="chain" id="PRO_5043697983" description="PiggyBac transposable element-derived protein domain-containing protein" evidence="3">
    <location>
        <begin position="27"/>
        <end position="357"/>
    </location>
</feature>
<dbReference type="AlphaFoldDB" id="A0AAV7HIJ5"/>